<evidence type="ECO:0000313" key="2">
    <source>
        <dbReference type="EMBL" id="JAC61438.1"/>
    </source>
</evidence>
<feature type="region of interest" description="Disordered" evidence="1">
    <location>
        <begin position="1"/>
        <end position="28"/>
    </location>
</feature>
<dbReference type="EMBL" id="GBEZ01025679">
    <property type="protein sequence ID" value="JAC61438.1"/>
    <property type="molecule type" value="Transcribed_RNA"/>
</dbReference>
<organism evidence="2">
    <name type="scientific">Tetraselmis sp. GSL018</name>
    <dbReference type="NCBI Taxonomy" id="582737"/>
    <lineage>
        <taxon>Eukaryota</taxon>
        <taxon>Viridiplantae</taxon>
        <taxon>Chlorophyta</taxon>
        <taxon>core chlorophytes</taxon>
        <taxon>Chlorodendrophyceae</taxon>
        <taxon>Chlorodendrales</taxon>
        <taxon>Chlorodendraceae</taxon>
        <taxon>Tetraselmis</taxon>
    </lineage>
</organism>
<sequence>MGGFGGGGKGASRTERFEGRGGRWPEQSIWRERAIASLAE</sequence>
<feature type="non-terminal residue" evidence="2">
    <location>
        <position position="40"/>
    </location>
</feature>
<feature type="compositionally biased region" description="Basic and acidic residues" evidence="1">
    <location>
        <begin position="12"/>
        <end position="28"/>
    </location>
</feature>
<protein>
    <submittedName>
        <fullName evidence="2">Uncharacterized protein</fullName>
    </submittedName>
</protein>
<proteinExistence type="predicted"/>
<name>A0A061QNY5_9CHLO</name>
<accession>A0A061QNY5</accession>
<feature type="compositionally biased region" description="Gly residues" evidence="1">
    <location>
        <begin position="1"/>
        <end position="10"/>
    </location>
</feature>
<reference evidence="2" key="1">
    <citation type="submission" date="2014-05" db="EMBL/GenBank/DDBJ databases">
        <title>The transcriptome of the halophilic microalga Tetraselmis sp. GSL018 isolated from the Great Salt Lake, Utah.</title>
        <authorList>
            <person name="Jinkerson R.E."/>
            <person name="D'Adamo S."/>
            <person name="Posewitz M.C."/>
        </authorList>
    </citation>
    <scope>NUCLEOTIDE SEQUENCE</scope>
    <source>
        <strain evidence="2">GSL018</strain>
    </source>
</reference>
<gene>
    <name evidence="2" type="ORF">TSPGSL018_26243</name>
</gene>
<evidence type="ECO:0000256" key="1">
    <source>
        <dbReference type="SAM" id="MobiDB-lite"/>
    </source>
</evidence>
<dbReference type="AlphaFoldDB" id="A0A061QNY5"/>